<reference evidence="2" key="1">
    <citation type="submission" date="2022-11" db="EMBL/GenBank/DDBJ databases">
        <title>Genome Resource of Sclerotinia nivalis Strain SnTB1, a Plant Pathogen Isolated from American Ginseng.</title>
        <authorList>
            <person name="Fan S."/>
        </authorList>
    </citation>
    <scope>NUCLEOTIDE SEQUENCE</scope>
    <source>
        <strain evidence="2">SnTB1</strain>
    </source>
</reference>
<evidence type="ECO:0000313" key="3">
    <source>
        <dbReference type="Proteomes" id="UP001152300"/>
    </source>
</evidence>
<comment type="caution">
    <text evidence="2">The sequence shown here is derived from an EMBL/GenBank/DDBJ whole genome shotgun (WGS) entry which is preliminary data.</text>
</comment>
<feature type="region of interest" description="Disordered" evidence="1">
    <location>
        <begin position="57"/>
        <end position="105"/>
    </location>
</feature>
<dbReference type="AlphaFoldDB" id="A0A9X0AB75"/>
<name>A0A9X0AB75_9HELO</name>
<evidence type="ECO:0000313" key="2">
    <source>
        <dbReference type="EMBL" id="KAJ8059557.1"/>
    </source>
</evidence>
<keyword evidence="3" id="KW-1185">Reference proteome</keyword>
<accession>A0A9X0AB75</accession>
<evidence type="ECO:0000256" key="1">
    <source>
        <dbReference type="SAM" id="MobiDB-lite"/>
    </source>
</evidence>
<feature type="compositionally biased region" description="Polar residues" evidence="1">
    <location>
        <begin position="66"/>
        <end position="78"/>
    </location>
</feature>
<feature type="compositionally biased region" description="Acidic residues" evidence="1">
    <location>
        <begin position="81"/>
        <end position="96"/>
    </location>
</feature>
<sequence>MSESPGPFAGPSFNPNIIGPSSLGSSLRSLSHQGLDPFLLKPEHYYFRQFATSALNAATTPPPFESSANGDQEDVNTSNDDSTDGNPVDDDTDSDDSSSPVASPAISRWLTKSSSKIWTLNHRASRLGLDGMSRFVGVKKCSTGFTSDCTLTPSEMLI</sequence>
<dbReference type="Proteomes" id="UP001152300">
    <property type="component" value="Unassembled WGS sequence"/>
</dbReference>
<feature type="region of interest" description="Disordered" evidence="1">
    <location>
        <begin position="1"/>
        <end position="26"/>
    </location>
</feature>
<dbReference type="EMBL" id="JAPEIS010000014">
    <property type="protein sequence ID" value="KAJ8059557.1"/>
    <property type="molecule type" value="Genomic_DNA"/>
</dbReference>
<protein>
    <submittedName>
        <fullName evidence="2">Uncharacterized protein</fullName>
    </submittedName>
</protein>
<organism evidence="2 3">
    <name type="scientific">Sclerotinia nivalis</name>
    <dbReference type="NCBI Taxonomy" id="352851"/>
    <lineage>
        <taxon>Eukaryota</taxon>
        <taxon>Fungi</taxon>
        <taxon>Dikarya</taxon>
        <taxon>Ascomycota</taxon>
        <taxon>Pezizomycotina</taxon>
        <taxon>Leotiomycetes</taxon>
        <taxon>Helotiales</taxon>
        <taxon>Sclerotiniaceae</taxon>
        <taxon>Sclerotinia</taxon>
    </lineage>
</organism>
<proteinExistence type="predicted"/>
<gene>
    <name evidence="2" type="ORF">OCU04_011214</name>
</gene>